<evidence type="ECO:0000313" key="2">
    <source>
        <dbReference type="Proteomes" id="UP000790377"/>
    </source>
</evidence>
<comment type="caution">
    <text evidence="1">The sequence shown here is derived from an EMBL/GenBank/DDBJ whole genome shotgun (WGS) entry which is preliminary data.</text>
</comment>
<name>A0ACB8AK08_9AGAM</name>
<gene>
    <name evidence="1" type="ORF">BJ138DRAFT_1099596</name>
</gene>
<organism evidence="1 2">
    <name type="scientific">Hygrophoropsis aurantiaca</name>
    <dbReference type="NCBI Taxonomy" id="72124"/>
    <lineage>
        <taxon>Eukaryota</taxon>
        <taxon>Fungi</taxon>
        <taxon>Dikarya</taxon>
        <taxon>Basidiomycota</taxon>
        <taxon>Agaricomycotina</taxon>
        <taxon>Agaricomycetes</taxon>
        <taxon>Agaricomycetidae</taxon>
        <taxon>Boletales</taxon>
        <taxon>Coniophorineae</taxon>
        <taxon>Hygrophoropsidaceae</taxon>
        <taxon>Hygrophoropsis</taxon>
    </lineage>
</organism>
<accession>A0ACB8AK08</accession>
<keyword evidence="2" id="KW-1185">Reference proteome</keyword>
<sequence>MKVLVIGASGFIGQPVAQALSRAGHIVYGLTRSEAKAKQLAAEEVVPIVGEASNPQSWLNIVPTLDVVIEALGGSADLRTLSVALVKAVGEAAKASRPAGSPKISYIYTSGTWVHGESRDEFVCDTTPLLDPVKLVAWRPAVEQAILTDPTVNGIVIRPALLYGKTASLLSSLFEEASNGKVSWYGKPGGRFSLIHPDDLADIYVRAVEKAPIIGGLAIDAGNEYTESVEDFLQKLVQVSGAKGPYELVTPSNSPLTDSQMVLVFEEALATSALLRPYLAKSLLGWQQKKPGLVEGLPLYYAAWQAGKDGKEKSERLFAKA</sequence>
<protein>
    <submittedName>
        <fullName evidence="1">Uncharacterized protein</fullName>
    </submittedName>
</protein>
<evidence type="ECO:0000313" key="1">
    <source>
        <dbReference type="EMBL" id="KAH7913323.1"/>
    </source>
</evidence>
<dbReference type="Proteomes" id="UP000790377">
    <property type="component" value="Unassembled WGS sequence"/>
</dbReference>
<dbReference type="EMBL" id="MU267633">
    <property type="protein sequence ID" value="KAH7913323.1"/>
    <property type="molecule type" value="Genomic_DNA"/>
</dbReference>
<proteinExistence type="predicted"/>
<reference evidence="1" key="1">
    <citation type="journal article" date="2021" name="New Phytol.">
        <title>Evolutionary innovations through gain and loss of genes in the ectomycorrhizal Boletales.</title>
        <authorList>
            <person name="Wu G."/>
            <person name="Miyauchi S."/>
            <person name="Morin E."/>
            <person name="Kuo A."/>
            <person name="Drula E."/>
            <person name="Varga T."/>
            <person name="Kohler A."/>
            <person name="Feng B."/>
            <person name="Cao Y."/>
            <person name="Lipzen A."/>
            <person name="Daum C."/>
            <person name="Hundley H."/>
            <person name="Pangilinan J."/>
            <person name="Johnson J."/>
            <person name="Barry K."/>
            <person name="LaButti K."/>
            <person name="Ng V."/>
            <person name="Ahrendt S."/>
            <person name="Min B."/>
            <person name="Choi I.G."/>
            <person name="Park H."/>
            <person name="Plett J.M."/>
            <person name="Magnuson J."/>
            <person name="Spatafora J.W."/>
            <person name="Nagy L.G."/>
            <person name="Henrissat B."/>
            <person name="Grigoriev I.V."/>
            <person name="Yang Z.L."/>
            <person name="Xu J."/>
            <person name="Martin F.M."/>
        </authorList>
    </citation>
    <scope>NUCLEOTIDE SEQUENCE</scope>
    <source>
        <strain evidence="1">ATCC 28755</strain>
    </source>
</reference>